<dbReference type="Gene3D" id="3.40.50.1220">
    <property type="entry name" value="TPP-binding domain"/>
    <property type="match status" value="1"/>
</dbReference>
<protein>
    <submittedName>
        <fullName evidence="8">Thiamine pyrophosphate-requiring protein</fullName>
    </submittedName>
</protein>
<gene>
    <name evidence="8" type="ORF">K8V56_00680</name>
</gene>
<evidence type="ECO:0000256" key="4">
    <source>
        <dbReference type="SAM" id="MobiDB-lite"/>
    </source>
</evidence>
<dbReference type="Pfam" id="PF00205">
    <property type="entry name" value="TPP_enzyme_M"/>
    <property type="match status" value="1"/>
</dbReference>
<feature type="domain" description="Thiamine pyrophosphate enzyme TPP-binding" evidence="6">
    <location>
        <begin position="430"/>
        <end position="586"/>
    </location>
</feature>
<organism evidence="8 9">
    <name type="scientific">Sporosarcina psychrophila</name>
    <name type="common">Bacillus psychrophilus</name>
    <dbReference type="NCBI Taxonomy" id="1476"/>
    <lineage>
        <taxon>Bacteria</taxon>
        <taxon>Bacillati</taxon>
        <taxon>Bacillota</taxon>
        <taxon>Bacilli</taxon>
        <taxon>Bacillales</taxon>
        <taxon>Caryophanaceae</taxon>
        <taxon>Sporosarcina</taxon>
    </lineage>
</organism>
<dbReference type="InterPro" id="IPR011766">
    <property type="entry name" value="TPP_enzyme_TPP-bd"/>
</dbReference>
<dbReference type="PANTHER" id="PTHR18968:SF164">
    <property type="entry name" value="PYRUVATE DECARBOXYLASE"/>
    <property type="match status" value="1"/>
</dbReference>
<comment type="caution">
    <text evidence="8">The sequence shown here is derived from an EMBL/GenBank/DDBJ whole genome shotgun (WGS) entry which is preliminary data.</text>
</comment>
<dbReference type="InterPro" id="IPR029035">
    <property type="entry name" value="DHS-like_NAD/FAD-binding_dom"/>
</dbReference>
<dbReference type="InterPro" id="IPR000399">
    <property type="entry name" value="TPP-bd_CS"/>
</dbReference>
<name>A0A921FWF5_SPOPS</name>
<dbReference type="GO" id="GO:0009099">
    <property type="term" value="P:L-valine biosynthetic process"/>
    <property type="evidence" value="ECO:0007669"/>
    <property type="project" value="TreeGrafter"/>
</dbReference>
<dbReference type="CDD" id="cd07035">
    <property type="entry name" value="TPP_PYR_POX_like"/>
    <property type="match status" value="1"/>
</dbReference>
<sequence length="591" mass="65036">MNKTGTTFLETREVPGKPSQRSYTTSTAFLEALQEAGVSYIFANLGSDHPAIIESLAQAQKDNKKVPKLIICPHEMVAMSAAHGYAQITGEIQAVIVHVECGTQNIGGAIHNAFKGRVPVLVFAGASPYTQENELMGSRNEFIHWIQDVFDQRGIMRGYSKYDNEIRTGNNVKQLVHRAIQFAKSDPPGPVYLMGPREVMEEQTKPVTINTDLWEPISPCAIPPKGVKELVDDLVKAKNPLIVTSYLGRNPEAVEHLVELSKRLAIPVIESVSNAMNFPADNPMHWGHQWNTAGQNELLAGADFVLVLDSDVPWIPMKNKPANDATIYYIDIDPLKEEMPLWYIPSKRFFKADAQVALQQINEYLESISLVDEKTVVKRWENNAEIHAQQSKENLLLEELAEDVITPAYLTACVREIIDEGTIVLNEGISNYQTICTHIGTKKPGTLHGSGAGSLGWNGGAAIGMKLANPDKTVVSLTGDGSFLFSIPSVVHWMAKRYDTPFLTVIYNNSGWKSPKLSTLGVHPEGVANEMDQFHVDFNPPADLAKIAEAAGNAHAQTVKKPSELKAALKKAMKMVKKGRTAVVDVYIPNV</sequence>
<reference evidence="8" key="1">
    <citation type="journal article" date="2021" name="PeerJ">
        <title>Extensive microbial diversity within the chicken gut microbiome revealed by metagenomics and culture.</title>
        <authorList>
            <person name="Gilroy R."/>
            <person name="Ravi A."/>
            <person name="Getino M."/>
            <person name="Pursley I."/>
            <person name="Horton D.L."/>
            <person name="Alikhan N.F."/>
            <person name="Baker D."/>
            <person name="Gharbi K."/>
            <person name="Hall N."/>
            <person name="Watson M."/>
            <person name="Adriaenssens E.M."/>
            <person name="Foster-Nyarko E."/>
            <person name="Jarju S."/>
            <person name="Secka A."/>
            <person name="Antonio M."/>
            <person name="Oren A."/>
            <person name="Chaudhuri R.R."/>
            <person name="La Ragione R."/>
            <person name="Hildebrand F."/>
            <person name="Pallen M.J."/>
        </authorList>
    </citation>
    <scope>NUCLEOTIDE SEQUENCE</scope>
    <source>
        <strain evidence="8">CHK171-7178</strain>
    </source>
</reference>
<evidence type="ECO:0000256" key="3">
    <source>
        <dbReference type="RuleBase" id="RU362132"/>
    </source>
</evidence>
<dbReference type="GO" id="GO:0005948">
    <property type="term" value="C:acetolactate synthase complex"/>
    <property type="evidence" value="ECO:0007669"/>
    <property type="project" value="TreeGrafter"/>
</dbReference>
<dbReference type="InterPro" id="IPR012001">
    <property type="entry name" value="Thiamin_PyroP_enz_TPP-bd_dom"/>
</dbReference>
<dbReference type="InterPro" id="IPR012000">
    <property type="entry name" value="Thiamin_PyroP_enz_cen_dom"/>
</dbReference>
<evidence type="ECO:0000259" key="6">
    <source>
        <dbReference type="Pfam" id="PF02775"/>
    </source>
</evidence>
<evidence type="ECO:0000256" key="1">
    <source>
        <dbReference type="ARBA" id="ARBA00007812"/>
    </source>
</evidence>
<feature type="domain" description="Thiamine pyrophosphate enzyme central" evidence="5">
    <location>
        <begin position="227"/>
        <end position="335"/>
    </location>
</feature>
<dbReference type="CDD" id="cd02002">
    <property type="entry name" value="TPP_BFDC"/>
    <property type="match status" value="1"/>
</dbReference>
<evidence type="ECO:0000313" key="8">
    <source>
        <dbReference type="EMBL" id="HJF30276.1"/>
    </source>
</evidence>
<dbReference type="AlphaFoldDB" id="A0A921FWF5"/>
<evidence type="ECO:0000256" key="2">
    <source>
        <dbReference type="ARBA" id="ARBA00023052"/>
    </source>
</evidence>
<dbReference type="PANTHER" id="PTHR18968">
    <property type="entry name" value="THIAMINE PYROPHOSPHATE ENZYMES"/>
    <property type="match status" value="1"/>
</dbReference>
<reference evidence="8" key="2">
    <citation type="submission" date="2021-09" db="EMBL/GenBank/DDBJ databases">
        <authorList>
            <person name="Gilroy R."/>
        </authorList>
    </citation>
    <scope>NUCLEOTIDE SEQUENCE</scope>
    <source>
        <strain evidence="8">CHK171-7178</strain>
    </source>
</reference>
<dbReference type="Proteomes" id="UP000698173">
    <property type="component" value="Unassembled WGS sequence"/>
</dbReference>
<evidence type="ECO:0000259" key="7">
    <source>
        <dbReference type="Pfam" id="PF02776"/>
    </source>
</evidence>
<evidence type="ECO:0000259" key="5">
    <source>
        <dbReference type="Pfam" id="PF00205"/>
    </source>
</evidence>
<evidence type="ECO:0000313" key="9">
    <source>
        <dbReference type="Proteomes" id="UP000698173"/>
    </source>
</evidence>
<dbReference type="GO" id="GO:0000287">
    <property type="term" value="F:magnesium ion binding"/>
    <property type="evidence" value="ECO:0007669"/>
    <property type="project" value="InterPro"/>
</dbReference>
<dbReference type="PROSITE" id="PS00187">
    <property type="entry name" value="TPP_ENZYMES"/>
    <property type="match status" value="1"/>
</dbReference>
<dbReference type="InterPro" id="IPR029061">
    <property type="entry name" value="THDP-binding"/>
</dbReference>
<dbReference type="GO" id="GO:0003984">
    <property type="term" value="F:acetolactate synthase activity"/>
    <property type="evidence" value="ECO:0007669"/>
    <property type="project" value="TreeGrafter"/>
</dbReference>
<dbReference type="NCBIfam" id="NF006203">
    <property type="entry name" value="PRK08327.1"/>
    <property type="match status" value="1"/>
</dbReference>
<dbReference type="Pfam" id="PF02775">
    <property type="entry name" value="TPP_enzyme_C"/>
    <property type="match status" value="1"/>
</dbReference>
<dbReference type="Gene3D" id="3.40.50.970">
    <property type="match status" value="2"/>
</dbReference>
<accession>A0A921FWF5</accession>
<dbReference type="GO" id="GO:0050660">
    <property type="term" value="F:flavin adenine dinucleotide binding"/>
    <property type="evidence" value="ECO:0007669"/>
    <property type="project" value="TreeGrafter"/>
</dbReference>
<dbReference type="GO" id="GO:0009097">
    <property type="term" value="P:isoleucine biosynthetic process"/>
    <property type="evidence" value="ECO:0007669"/>
    <property type="project" value="TreeGrafter"/>
</dbReference>
<dbReference type="SUPFAM" id="SSF52467">
    <property type="entry name" value="DHS-like NAD/FAD-binding domain"/>
    <property type="match status" value="1"/>
</dbReference>
<dbReference type="Pfam" id="PF02776">
    <property type="entry name" value="TPP_enzyme_N"/>
    <property type="match status" value="1"/>
</dbReference>
<feature type="domain" description="Thiamine pyrophosphate enzyme N-terminal TPP-binding" evidence="7">
    <location>
        <begin position="24"/>
        <end position="152"/>
    </location>
</feature>
<dbReference type="GO" id="GO:0030976">
    <property type="term" value="F:thiamine pyrophosphate binding"/>
    <property type="evidence" value="ECO:0007669"/>
    <property type="project" value="InterPro"/>
</dbReference>
<comment type="similarity">
    <text evidence="1 3">Belongs to the TPP enzyme family.</text>
</comment>
<dbReference type="EMBL" id="DYWT01000011">
    <property type="protein sequence ID" value="HJF30276.1"/>
    <property type="molecule type" value="Genomic_DNA"/>
</dbReference>
<dbReference type="InterPro" id="IPR045229">
    <property type="entry name" value="TPP_enz"/>
</dbReference>
<keyword evidence="2 3" id="KW-0786">Thiamine pyrophosphate</keyword>
<proteinExistence type="inferred from homology"/>
<feature type="region of interest" description="Disordered" evidence="4">
    <location>
        <begin position="1"/>
        <end position="21"/>
    </location>
</feature>
<dbReference type="SUPFAM" id="SSF52518">
    <property type="entry name" value="Thiamin diphosphate-binding fold (THDP-binding)"/>
    <property type="match status" value="2"/>
</dbReference>